<dbReference type="EMBL" id="MTBD01000037">
    <property type="protein sequence ID" value="PRP68814.1"/>
    <property type="molecule type" value="Genomic_DNA"/>
</dbReference>
<name>A0A2S9WZC3_9NEIS</name>
<keyword evidence="1" id="KW-0732">Signal</keyword>
<evidence type="ECO:0000313" key="2">
    <source>
        <dbReference type="EMBL" id="PRP68814.1"/>
    </source>
</evidence>
<reference evidence="2 3" key="1">
    <citation type="submission" date="2017-01" db="EMBL/GenBank/DDBJ databases">
        <title>New insights into the genetic diversity of Chromobacterium isolated from tropical freshwater lake.</title>
        <authorList>
            <person name="Santos A.B."/>
            <person name="Nascimento A.M."/>
            <person name="Da Silva P.C."/>
        </authorList>
    </citation>
    <scope>NUCLEOTIDE SEQUENCE [LARGE SCALE GENOMIC DNA]</scope>
    <source>
        <strain evidence="2 3">56AF</strain>
    </source>
</reference>
<gene>
    <name evidence="2" type="ORF">BUE93_20420</name>
</gene>
<comment type="caution">
    <text evidence="2">The sequence shown here is derived from an EMBL/GenBank/DDBJ whole genome shotgun (WGS) entry which is preliminary data.</text>
</comment>
<dbReference type="AlphaFoldDB" id="A0A2S9WZC3"/>
<feature type="chain" id="PRO_5015436835" evidence="1">
    <location>
        <begin position="19"/>
        <end position="188"/>
    </location>
</feature>
<proteinExistence type="predicted"/>
<accession>A0A2S9WZC3</accession>
<organism evidence="2 3">
    <name type="scientific">Chromobacterium amazonense</name>
    <dbReference type="NCBI Taxonomy" id="1382803"/>
    <lineage>
        <taxon>Bacteria</taxon>
        <taxon>Pseudomonadati</taxon>
        <taxon>Pseudomonadota</taxon>
        <taxon>Betaproteobacteria</taxon>
        <taxon>Neisseriales</taxon>
        <taxon>Chromobacteriaceae</taxon>
        <taxon>Chromobacterium</taxon>
    </lineage>
</organism>
<protein>
    <submittedName>
        <fullName evidence="2">Uncharacterized protein</fullName>
    </submittedName>
</protein>
<dbReference type="Proteomes" id="UP000239469">
    <property type="component" value="Unassembled WGS sequence"/>
</dbReference>
<evidence type="ECO:0000256" key="1">
    <source>
        <dbReference type="SAM" id="SignalP"/>
    </source>
</evidence>
<feature type="signal peptide" evidence="1">
    <location>
        <begin position="1"/>
        <end position="18"/>
    </location>
</feature>
<sequence>MTICLGGWCLGMSAQVFAAATPCAATPEFVAALAVPPGMKEDGAMMPQVMAAIAAAKAQPADPIRLGAGAPSTLWLALDDPDAAAVTEEAVAAGGQLTLRLMALAGQTPAKAALLHMVLEQQPLAPAALPDLVRRFQQGDVLALSAQYPALSLCARTAAQLRVEADAALAQQTLRRLDRTVWQTKETR</sequence>
<evidence type="ECO:0000313" key="3">
    <source>
        <dbReference type="Proteomes" id="UP000239469"/>
    </source>
</evidence>